<dbReference type="InterPro" id="IPR032675">
    <property type="entry name" value="LRR_dom_sf"/>
</dbReference>
<evidence type="ECO:0000313" key="2">
    <source>
        <dbReference type="Proteomes" id="UP001231189"/>
    </source>
</evidence>
<dbReference type="InterPro" id="IPR053197">
    <property type="entry name" value="F-box_SCFL_complex_component"/>
</dbReference>
<dbReference type="Proteomes" id="UP001231189">
    <property type="component" value="Unassembled WGS sequence"/>
</dbReference>
<dbReference type="EMBL" id="JAUUTY010000003">
    <property type="protein sequence ID" value="KAK1661044.1"/>
    <property type="molecule type" value="Genomic_DNA"/>
</dbReference>
<name>A0AAD8WG40_LOLMU</name>
<evidence type="ECO:0000313" key="1">
    <source>
        <dbReference type="EMBL" id="KAK1661044.1"/>
    </source>
</evidence>
<dbReference type="AlphaFoldDB" id="A0AAD8WG40"/>
<organism evidence="1 2">
    <name type="scientific">Lolium multiflorum</name>
    <name type="common">Italian ryegrass</name>
    <name type="synonym">Lolium perenne subsp. multiflorum</name>
    <dbReference type="NCBI Taxonomy" id="4521"/>
    <lineage>
        <taxon>Eukaryota</taxon>
        <taxon>Viridiplantae</taxon>
        <taxon>Streptophyta</taxon>
        <taxon>Embryophyta</taxon>
        <taxon>Tracheophyta</taxon>
        <taxon>Spermatophyta</taxon>
        <taxon>Magnoliopsida</taxon>
        <taxon>Liliopsida</taxon>
        <taxon>Poales</taxon>
        <taxon>Poaceae</taxon>
        <taxon>BOP clade</taxon>
        <taxon>Pooideae</taxon>
        <taxon>Poodae</taxon>
        <taxon>Poeae</taxon>
        <taxon>Poeae Chloroplast Group 2 (Poeae type)</taxon>
        <taxon>Loliodinae</taxon>
        <taxon>Loliinae</taxon>
        <taxon>Lolium</taxon>
    </lineage>
</organism>
<dbReference type="PANTHER" id="PTHR34223:SF92">
    <property type="entry name" value="F-BOX DOMAIN-CONTAINING PROTEIN"/>
    <property type="match status" value="1"/>
</dbReference>
<comment type="caution">
    <text evidence="1">The sequence shown here is derived from an EMBL/GenBank/DDBJ whole genome shotgun (WGS) entry which is preliminary data.</text>
</comment>
<dbReference type="SUPFAM" id="SSF52047">
    <property type="entry name" value="RNI-like"/>
    <property type="match status" value="1"/>
</dbReference>
<gene>
    <name evidence="1" type="ORF">QYE76_049203</name>
</gene>
<sequence length="271" mass="30985">MDGFGKDLGRQCPVLQELYLKRCDVHMDVIASPTLTSLTIIRPRLYGSEAGPLRIIAPRLASMLLKLSYIGWKGAGRVKDGAPDQEPLALLAKASIQLMGLYEYRRDRYCWEAAKLLFIQSMCCFLALLPNVANLHLSGFTVDFEALLKKKSLQFPPLHNLKTLLLEECGVGTTFQILTSILRNTPNLEKLGLHHCIFLAAPPKETRKKEQEASKSRPLFLWCKKLKSIEIKRRQEDEPRMLKVLSEIRHGMLRSWWRKVMISSTIVERIE</sequence>
<dbReference type="Gene3D" id="3.80.10.10">
    <property type="entry name" value="Ribonuclease Inhibitor"/>
    <property type="match status" value="1"/>
</dbReference>
<proteinExistence type="predicted"/>
<accession>A0AAD8WG40</accession>
<dbReference type="PANTHER" id="PTHR34223">
    <property type="entry name" value="OS11G0201299 PROTEIN"/>
    <property type="match status" value="1"/>
</dbReference>
<keyword evidence="2" id="KW-1185">Reference proteome</keyword>
<reference evidence="1" key="1">
    <citation type="submission" date="2023-07" db="EMBL/GenBank/DDBJ databases">
        <title>A chromosome-level genome assembly of Lolium multiflorum.</title>
        <authorList>
            <person name="Chen Y."/>
            <person name="Copetti D."/>
            <person name="Kolliker R."/>
            <person name="Studer B."/>
        </authorList>
    </citation>
    <scope>NUCLEOTIDE SEQUENCE</scope>
    <source>
        <strain evidence="1">02402/16</strain>
        <tissue evidence="1">Leaf</tissue>
    </source>
</reference>
<protein>
    <submittedName>
        <fullName evidence="1">Uncharacterized protein</fullName>
    </submittedName>
</protein>